<accession>A0AA35TYK8</accession>
<dbReference type="InterPro" id="IPR036907">
    <property type="entry name" value="5'-Nucleotdase_C_sf"/>
</dbReference>
<dbReference type="FunFam" id="3.90.780.10:FF:000004">
    <property type="entry name" value="UDP-sugar hydrolase, putative"/>
    <property type="match status" value="1"/>
</dbReference>
<feature type="domain" description="Calcineurin-like phosphoesterase" evidence="8">
    <location>
        <begin position="25"/>
        <end position="262"/>
    </location>
</feature>
<organism evidence="10 11">
    <name type="scientific">Geodia barretti</name>
    <name type="common">Barrett's horny sponge</name>
    <dbReference type="NCBI Taxonomy" id="519541"/>
    <lineage>
        <taxon>Eukaryota</taxon>
        <taxon>Metazoa</taxon>
        <taxon>Porifera</taxon>
        <taxon>Demospongiae</taxon>
        <taxon>Heteroscleromorpha</taxon>
        <taxon>Tetractinellida</taxon>
        <taxon>Astrophorina</taxon>
        <taxon>Geodiidae</taxon>
        <taxon>Geodia</taxon>
    </lineage>
</organism>
<dbReference type="GO" id="GO:0008253">
    <property type="term" value="F:5'-nucleotidase activity"/>
    <property type="evidence" value="ECO:0007669"/>
    <property type="project" value="UniProtKB-EC"/>
</dbReference>
<dbReference type="EC" id="3.1.3.5" evidence="4"/>
<dbReference type="Gene3D" id="3.90.780.10">
    <property type="entry name" value="5'-Nucleotidase, C-terminal domain"/>
    <property type="match status" value="1"/>
</dbReference>
<keyword evidence="10" id="KW-0540">Nuclease</keyword>
<dbReference type="Pfam" id="PF00149">
    <property type="entry name" value="Metallophos"/>
    <property type="match status" value="1"/>
</dbReference>
<evidence type="ECO:0000256" key="1">
    <source>
        <dbReference type="ARBA" id="ARBA00000815"/>
    </source>
</evidence>
<dbReference type="PROSITE" id="PS00785">
    <property type="entry name" value="5_NUCLEOTIDASE_1"/>
    <property type="match status" value="1"/>
</dbReference>
<keyword evidence="10" id="KW-0255">Endonuclease</keyword>
<reference evidence="10" key="1">
    <citation type="submission" date="2023-03" db="EMBL/GenBank/DDBJ databases">
        <authorList>
            <person name="Steffen K."/>
            <person name="Cardenas P."/>
        </authorList>
    </citation>
    <scope>NUCLEOTIDE SEQUENCE</scope>
</reference>
<dbReference type="AlphaFoldDB" id="A0AA35TYK8"/>
<keyword evidence="7" id="KW-0547">Nucleotide-binding</keyword>
<evidence type="ECO:0000259" key="9">
    <source>
        <dbReference type="Pfam" id="PF02872"/>
    </source>
</evidence>
<comment type="caution">
    <text evidence="10">The sequence shown here is derived from an EMBL/GenBank/DDBJ whole genome shotgun (WGS) entry which is preliminary data.</text>
</comment>
<dbReference type="GO" id="GO:0005576">
    <property type="term" value="C:extracellular region"/>
    <property type="evidence" value="ECO:0007669"/>
    <property type="project" value="UniProtKB-SubCell"/>
</dbReference>
<gene>
    <name evidence="10" type="ORF">GBAR_LOCUS30987</name>
</gene>
<comment type="similarity">
    <text evidence="3 7">Belongs to the 5'-nucleotidase family.</text>
</comment>
<evidence type="ECO:0000313" key="11">
    <source>
        <dbReference type="Proteomes" id="UP001174909"/>
    </source>
</evidence>
<dbReference type="EMBL" id="CASHTH010004403">
    <property type="protein sequence ID" value="CAI8056895.1"/>
    <property type="molecule type" value="Genomic_DNA"/>
</dbReference>
<protein>
    <recommendedName>
        <fullName evidence="4">5'-nucleotidase</fullName>
        <ecNumber evidence="4">3.1.3.5</ecNumber>
    </recommendedName>
</protein>
<dbReference type="InterPro" id="IPR004843">
    <property type="entry name" value="Calcineurin-like_PHP"/>
</dbReference>
<keyword evidence="7" id="KW-0378">Hydrolase</keyword>
<feature type="domain" description="5'-Nucleotidase C-terminal" evidence="9">
    <location>
        <begin position="338"/>
        <end position="506"/>
    </location>
</feature>
<dbReference type="GO" id="GO:0009166">
    <property type="term" value="P:nucleotide catabolic process"/>
    <property type="evidence" value="ECO:0007669"/>
    <property type="project" value="InterPro"/>
</dbReference>
<dbReference type="Gene3D" id="3.60.21.10">
    <property type="match status" value="1"/>
</dbReference>
<evidence type="ECO:0000256" key="6">
    <source>
        <dbReference type="ARBA" id="ARBA00022729"/>
    </source>
</evidence>
<evidence type="ECO:0000256" key="2">
    <source>
        <dbReference type="ARBA" id="ARBA00004613"/>
    </source>
</evidence>
<evidence type="ECO:0000259" key="8">
    <source>
        <dbReference type="Pfam" id="PF00149"/>
    </source>
</evidence>
<dbReference type="GO" id="GO:0004519">
    <property type="term" value="F:endonuclease activity"/>
    <property type="evidence" value="ECO:0007669"/>
    <property type="project" value="UniProtKB-KW"/>
</dbReference>
<keyword evidence="6" id="KW-0732">Signal</keyword>
<dbReference type="SUPFAM" id="SSF56300">
    <property type="entry name" value="Metallo-dependent phosphatases"/>
    <property type="match status" value="1"/>
</dbReference>
<dbReference type="InterPro" id="IPR006146">
    <property type="entry name" value="5'-Nucleotdase_CS"/>
</dbReference>
<dbReference type="Proteomes" id="UP001174909">
    <property type="component" value="Unassembled WGS sequence"/>
</dbReference>
<dbReference type="InterPro" id="IPR006179">
    <property type="entry name" value="5_nucleotidase/apyrase"/>
</dbReference>
<comment type="catalytic activity">
    <reaction evidence="1">
        <text>a ribonucleoside 5'-phosphate + H2O = a ribonucleoside + phosphate</text>
        <dbReference type="Rhea" id="RHEA:12484"/>
        <dbReference type="ChEBI" id="CHEBI:15377"/>
        <dbReference type="ChEBI" id="CHEBI:18254"/>
        <dbReference type="ChEBI" id="CHEBI:43474"/>
        <dbReference type="ChEBI" id="CHEBI:58043"/>
        <dbReference type="EC" id="3.1.3.5"/>
    </reaction>
</comment>
<dbReference type="InterPro" id="IPR008334">
    <property type="entry name" value="5'-Nucleotdase_C"/>
</dbReference>
<evidence type="ECO:0000256" key="7">
    <source>
        <dbReference type="RuleBase" id="RU362119"/>
    </source>
</evidence>
<dbReference type="GO" id="GO:0000166">
    <property type="term" value="F:nucleotide binding"/>
    <property type="evidence" value="ECO:0007669"/>
    <property type="project" value="UniProtKB-KW"/>
</dbReference>
<sequence length="543" mass="56197">MAFGCASGGPVPAAPEAGEPAEVELRIVAINDFHGHIATSSDSFGGVGRADYLAANIAAARAGAQNSAFVSAGDLIGASPLISALFHDEPTIEAMNLIGLDFNGVGNHEFDEGPAELLRMQQGGSHPVDGDLDGDSFDGADFQFLAANVIDDNTGNTVFPPYAIRDYQGIRVAFIGMTLEATPQIVARSGVAGLTFQDEAQTVNALVPQLRQDGIEAIVVLLHEGGFSDGGQNDCGSGLSGPVAEVAARLDGAVDLVIAGHTNDEFICEISGKWVTMADNRGRLFTVIDATLHRDTGDLTVRAINNQPNSQAGVTPVPALTALIDRYDVLSAPRANAVVGTVTADITRQQNEAGESALGDVIADAHLAATSGIDDGGAVVAFMNQGGIREDIRYAASGDEAGGVLTFGEAFGVNPFGNSLVTMSLTGAQIDDLLEVQFADLEAGTRRVLQVSAGFSYTWDASRPVGSRVDAASITIDGVAINLDRTYRVTVNSFLADGGGGFDVLTEGAQRTGGEIDLDALVAYFAGVDAVSPGQQDRITRVN</sequence>
<dbReference type="PANTHER" id="PTHR11575:SF24">
    <property type="entry name" value="5'-NUCLEOTIDASE"/>
    <property type="match status" value="1"/>
</dbReference>
<keyword evidence="11" id="KW-1185">Reference proteome</keyword>
<name>A0AA35TYK8_GEOBA</name>
<evidence type="ECO:0000256" key="5">
    <source>
        <dbReference type="ARBA" id="ARBA00022525"/>
    </source>
</evidence>
<dbReference type="GO" id="GO:0046872">
    <property type="term" value="F:metal ion binding"/>
    <property type="evidence" value="ECO:0007669"/>
    <property type="project" value="InterPro"/>
</dbReference>
<dbReference type="PANTHER" id="PTHR11575">
    <property type="entry name" value="5'-NUCLEOTIDASE-RELATED"/>
    <property type="match status" value="1"/>
</dbReference>
<comment type="subcellular location">
    <subcellularLocation>
        <location evidence="2">Secreted</location>
    </subcellularLocation>
</comment>
<dbReference type="InterPro" id="IPR029052">
    <property type="entry name" value="Metallo-depent_PP-like"/>
</dbReference>
<dbReference type="GO" id="GO:0008768">
    <property type="term" value="F:UDP-sugar diphosphatase activity"/>
    <property type="evidence" value="ECO:0007669"/>
    <property type="project" value="TreeGrafter"/>
</dbReference>
<evidence type="ECO:0000313" key="10">
    <source>
        <dbReference type="EMBL" id="CAI8056895.1"/>
    </source>
</evidence>
<dbReference type="PRINTS" id="PR01607">
    <property type="entry name" value="APYRASEFAMLY"/>
</dbReference>
<evidence type="ECO:0000256" key="4">
    <source>
        <dbReference type="ARBA" id="ARBA00012643"/>
    </source>
</evidence>
<proteinExistence type="inferred from homology"/>
<dbReference type="Pfam" id="PF02872">
    <property type="entry name" value="5_nucleotid_C"/>
    <property type="match status" value="1"/>
</dbReference>
<dbReference type="SUPFAM" id="SSF55816">
    <property type="entry name" value="5'-nucleotidase (syn. UDP-sugar hydrolase), C-terminal domain"/>
    <property type="match status" value="1"/>
</dbReference>
<keyword evidence="5" id="KW-0964">Secreted</keyword>
<evidence type="ECO:0000256" key="3">
    <source>
        <dbReference type="ARBA" id="ARBA00006654"/>
    </source>
</evidence>